<dbReference type="Pfam" id="PF21203">
    <property type="entry name" value="ECM10"/>
    <property type="match status" value="1"/>
</dbReference>
<comment type="caution">
    <text evidence="2">The sequence shown here is derived from an EMBL/GenBank/DDBJ whole genome shotgun (WGS) entry which is preliminary data.</text>
</comment>
<proteinExistence type="predicted"/>
<accession>A0A8H7UL08</accession>
<evidence type="ECO:0000313" key="2">
    <source>
        <dbReference type="EMBL" id="KAG2182739.1"/>
    </source>
</evidence>
<feature type="compositionally biased region" description="Polar residues" evidence="1">
    <location>
        <begin position="148"/>
        <end position="158"/>
    </location>
</feature>
<evidence type="ECO:0008006" key="4">
    <source>
        <dbReference type="Google" id="ProtNLM"/>
    </source>
</evidence>
<dbReference type="PANTHER" id="PTHR39219">
    <property type="entry name" value="ER MEMBRANE PROTEIN COMPLEX SUBUNIT 10"/>
    <property type="match status" value="1"/>
</dbReference>
<dbReference type="PANTHER" id="PTHR39219:SF1">
    <property type="entry name" value="ER MEMBRANE PROTEIN COMPLEX SUBUNIT 10"/>
    <property type="match status" value="1"/>
</dbReference>
<evidence type="ECO:0000256" key="1">
    <source>
        <dbReference type="SAM" id="MobiDB-lite"/>
    </source>
</evidence>
<protein>
    <recommendedName>
        <fullName evidence="4">ER membrane protein complex subunit 10</fullName>
    </recommendedName>
</protein>
<evidence type="ECO:0000313" key="3">
    <source>
        <dbReference type="Proteomes" id="UP000612746"/>
    </source>
</evidence>
<dbReference type="CDD" id="cd22209">
    <property type="entry name" value="EMC10"/>
    <property type="match status" value="1"/>
</dbReference>
<keyword evidence="3" id="KW-1185">Reference proteome</keyword>
<dbReference type="AlphaFoldDB" id="A0A8H7UL08"/>
<organism evidence="2 3">
    <name type="scientific">Umbelopsis vinacea</name>
    <dbReference type="NCBI Taxonomy" id="44442"/>
    <lineage>
        <taxon>Eukaryota</taxon>
        <taxon>Fungi</taxon>
        <taxon>Fungi incertae sedis</taxon>
        <taxon>Mucoromycota</taxon>
        <taxon>Mucoromycotina</taxon>
        <taxon>Umbelopsidomycetes</taxon>
        <taxon>Umbelopsidales</taxon>
        <taxon>Umbelopsidaceae</taxon>
        <taxon>Umbelopsis</taxon>
    </lineage>
</organism>
<dbReference type="OrthoDB" id="1894652at2759"/>
<dbReference type="Proteomes" id="UP000612746">
    <property type="component" value="Unassembled WGS sequence"/>
</dbReference>
<dbReference type="EMBL" id="JAEPRA010000007">
    <property type="protein sequence ID" value="KAG2182739.1"/>
    <property type="molecule type" value="Genomic_DNA"/>
</dbReference>
<sequence>MNFCNQPSNAKSKLIVYHKLTPKGDFIKRGEIVYGSELDSPSYTHTNRDEISLDTSSPHALYQVKVVDEATKDIVLSSIKLCQLAASGFNDQFIVHVSENGDFTHVDYYSTVSDCFEGAPTKSSEFTSTVEVVRPDQPSRPALGKLSGSGQKSPQTAKSVEGEADKPEEEKTFFQKYWYILLGVMVMIITTATQEPPAAQGQGGRRYHIGYLARRPAHRSLCKASSTLTENKIKASDTE</sequence>
<gene>
    <name evidence="2" type="ORF">INT44_005719</name>
</gene>
<reference evidence="2" key="1">
    <citation type="submission" date="2020-12" db="EMBL/GenBank/DDBJ databases">
        <title>Metabolic potential, ecology and presence of endohyphal bacteria is reflected in genomic diversity of Mucoromycotina.</title>
        <authorList>
            <person name="Muszewska A."/>
            <person name="Okrasinska A."/>
            <person name="Steczkiewicz K."/>
            <person name="Drgas O."/>
            <person name="Orlowska M."/>
            <person name="Perlinska-Lenart U."/>
            <person name="Aleksandrzak-Piekarczyk T."/>
            <person name="Szatraj K."/>
            <person name="Zielenkiewicz U."/>
            <person name="Pilsyk S."/>
            <person name="Malc E."/>
            <person name="Mieczkowski P."/>
            <person name="Kruszewska J.S."/>
            <person name="Biernat P."/>
            <person name="Pawlowska J."/>
        </authorList>
    </citation>
    <scope>NUCLEOTIDE SEQUENCE</scope>
    <source>
        <strain evidence="2">WA0000051536</strain>
    </source>
</reference>
<feature type="region of interest" description="Disordered" evidence="1">
    <location>
        <begin position="126"/>
        <end position="167"/>
    </location>
</feature>
<name>A0A8H7UL08_9FUNG</name>